<proteinExistence type="predicted"/>
<feature type="compositionally biased region" description="Polar residues" evidence="1">
    <location>
        <begin position="64"/>
        <end position="81"/>
    </location>
</feature>
<feature type="compositionally biased region" description="Polar residues" evidence="1">
    <location>
        <begin position="159"/>
        <end position="175"/>
    </location>
</feature>
<name>A0ABD0MB01_9CAEN</name>
<evidence type="ECO:0000256" key="1">
    <source>
        <dbReference type="SAM" id="MobiDB-lite"/>
    </source>
</evidence>
<reference evidence="2 3" key="1">
    <citation type="journal article" date="2023" name="Sci. Data">
        <title>Genome assembly of the Korean intertidal mud-creeper Batillaria attramentaria.</title>
        <authorList>
            <person name="Patra A.K."/>
            <person name="Ho P.T."/>
            <person name="Jun S."/>
            <person name="Lee S.J."/>
            <person name="Kim Y."/>
            <person name="Won Y.J."/>
        </authorList>
    </citation>
    <scope>NUCLEOTIDE SEQUENCE [LARGE SCALE GENOMIC DNA]</scope>
    <source>
        <strain evidence="2">Wonlab-2016</strain>
    </source>
</reference>
<feature type="compositionally biased region" description="Polar residues" evidence="1">
    <location>
        <begin position="269"/>
        <end position="288"/>
    </location>
</feature>
<sequence length="339" mass="35738">MPRDKKSTVHAAAQENASKRRTQPLRPTSATPGRPSSTTPGRQLSSTPQAKINSASASKAANSTPRSSARPATTRSLSTPLVRSLSYRGPRVKDRRWSANDKSPVSTYQDDYKSPEELSHKLQSLNLETSTTALAVHNTDFNPCTTYRESFRWRKSGKGSPTVTPSSPLSDNGSDAGNGEAGTRVALGNSSKRTVYRQTSVDSVDTPIRHKPANDNNGREAVAPSPSGGKGNRFRIGGSDLFSVLKHEQTASKGPSRNGLVPVKRNGDVSVNRSTAASRTTGSQSHASSHVIPSGEANPTSPSTAASPGVTARQARAAQLQSSVGSSPFAYGSDSGTWV</sequence>
<organism evidence="2 3">
    <name type="scientific">Batillaria attramentaria</name>
    <dbReference type="NCBI Taxonomy" id="370345"/>
    <lineage>
        <taxon>Eukaryota</taxon>
        <taxon>Metazoa</taxon>
        <taxon>Spiralia</taxon>
        <taxon>Lophotrochozoa</taxon>
        <taxon>Mollusca</taxon>
        <taxon>Gastropoda</taxon>
        <taxon>Caenogastropoda</taxon>
        <taxon>Sorbeoconcha</taxon>
        <taxon>Cerithioidea</taxon>
        <taxon>Batillariidae</taxon>
        <taxon>Batillaria</taxon>
    </lineage>
</organism>
<feature type="region of interest" description="Disordered" evidence="1">
    <location>
        <begin position="1"/>
        <end position="115"/>
    </location>
</feature>
<feature type="compositionally biased region" description="Polar residues" evidence="1">
    <location>
        <begin position="188"/>
        <end position="203"/>
    </location>
</feature>
<evidence type="ECO:0000313" key="3">
    <source>
        <dbReference type="Proteomes" id="UP001519460"/>
    </source>
</evidence>
<accession>A0ABD0MB01</accession>
<keyword evidence="3" id="KW-1185">Reference proteome</keyword>
<feature type="region of interest" description="Disordered" evidence="1">
    <location>
        <begin position="152"/>
        <end position="236"/>
    </location>
</feature>
<feature type="compositionally biased region" description="Low complexity" evidence="1">
    <location>
        <begin position="50"/>
        <end position="63"/>
    </location>
</feature>
<feature type="compositionally biased region" description="Polar residues" evidence="1">
    <location>
        <begin position="25"/>
        <end position="49"/>
    </location>
</feature>
<dbReference type="AlphaFoldDB" id="A0ABD0MB01"/>
<gene>
    <name evidence="2" type="ORF">BaRGS_00000027</name>
</gene>
<comment type="caution">
    <text evidence="2">The sequence shown here is derived from an EMBL/GenBank/DDBJ whole genome shotgun (WGS) entry which is preliminary data.</text>
</comment>
<dbReference type="EMBL" id="JACVVK020000001">
    <property type="protein sequence ID" value="KAK7508461.1"/>
    <property type="molecule type" value="Genomic_DNA"/>
</dbReference>
<feature type="region of interest" description="Disordered" evidence="1">
    <location>
        <begin position="249"/>
        <end position="339"/>
    </location>
</feature>
<dbReference type="Proteomes" id="UP001519460">
    <property type="component" value="Unassembled WGS sequence"/>
</dbReference>
<feature type="compositionally biased region" description="Polar residues" evidence="1">
    <location>
        <begin position="297"/>
        <end position="306"/>
    </location>
</feature>
<evidence type="ECO:0000313" key="2">
    <source>
        <dbReference type="EMBL" id="KAK7508461.1"/>
    </source>
</evidence>
<protein>
    <submittedName>
        <fullName evidence="2">Uncharacterized protein</fullName>
    </submittedName>
</protein>
<feature type="compositionally biased region" description="Polar residues" evidence="1">
    <location>
        <begin position="100"/>
        <end position="109"/>
    </location>
</feature>